<keyword evidence="2" id="KW-0812">Transmembrane</keyword>
<dbReference type="AlphaFoldDB" id="A0AAW0W0W8"/>
<keyword evidence="2" id="KW-0472">Membrane</keyword>
<keyword evidence="2" id="KW-1133">Transmembrane helix</keyword>
<comment type="similarity">
    <text evidence="1">Belongs to the bile acid:sodium symporter (BASS) (TC 2.A.28) family.</text>
</comment>
<protein>
    <recommendedName>
        <fullName evidence="5">Sodium/bile acid cotransporter 7</fullName>
    </recommendedName>
</protein>
<accession>A0AAW0W0W8</accession>
<dbReference type="InterPro" id="IPR016833">
    <property type="entry name" value="Put_Na-Bile_cotransptr"/>
</dbReference>
<comment type="caution">
    <text evidence="3">The sequence shown here is derived from an EMBL/GenBank/DDBJ whole genome shotgun (WGS) entry which is preliminary data.</text>
</comment>
<dbReference type="EMBL" id="JARKIK010000093">
    <property type="protein sequence ID" value="KAK8722809.1"/>
    <property type="molecule type" value="Genomic_DNA"/>
</dbReference>
<dbReference type="Proteomes" id="UP001445076">
    <property type="component" value="Unassembled WGS sequence"/>
</dbReference>
<evidence type="ECO:0000313" key="3">
    <source>
        <dbReference type="EMBL" id="KAK8722809.1"/>
    </source>
</evidence>
<evidence type="ECO:0000313" key="4">
    <source>
        <dbReference type="Proteomes" id="UP001445076"/>
    </source>
</evidence>
<evidence type="ECO:0000256" key="2">
    <source>
        <dbReference type="SAM" id="Phobius"/>
    </source>
</evidence>
<gene>
    <name evidence="3" type="ORF">OTU49_012052</name>
</gene>
<dbReference type="Pfam" id="PF13593">
    <property type="entry name" value="SBF_like"/>
    <property type="match status" value="1"/>
</dbReference>
<dbReference type="InterPro" id="IPR038770">
    <property type="entry name" value="Na+/solute_symporter_sf"/>
</dbReference>
<name>A0AAW0W0W8_CHEQU</name>
<dbReference type="Gene3D" id="1.20.1530.20">
    <property type="match status" value="1"/>
</dbReference>
<dbReference type="PANTHER" id="PTHR18640">
    <property type="entry name" value="SOLUTE CARRIER FAMILY 10 MEMBER 7"/>
    <property type="match status" value="1"/>
</dbReference>
<feature type="transmembrane region" description="Helical" evidence="2">
    <location>
        <begin position="26"/>
        <end position="48"/>
    </location>
</feature>
<dbReference type="PANTHER" id="PTHR18640:SF5">
    <property type="entry name" value="SODIUM_BILE ACID COTRANSPORTER 7"/>
    <property type="match status" value="1"/>
</dbReference>
<evidence type="ECO:0008006" key="5">
    <source>
        <dbReference type="Google" id="ProtNLM"/>
    </source>
</evidence>
<keyword evidence="4" id="KW-1185">Reference proteome</keyword>
<reference evidence="3 4" key="1">
    <citation type="journal article" date="2024" name="BMC Genomics">
        <title>Genome assembly of redclaw crayfish (Cherax quadricarinatus) provides insights into its immune adaptation and hypoxia tolerance.</title>
        <authorList>
            <person name="Liu Z."/>
            <person name="Zheng J."/>
            <person name="Li H."/>
            <person name="Fang K."/>
            <person name="Wang S."/>
            <person name="He J."/>
            <person name="Zhou D."/>
            <person name="Weng S."/>
            <person name="Chi M."/>
            <person name="Gu Z."/>
            <person name="He J."/>
            <person name="Li F."/>
            <person name="Wang M."/>
        </authorList>
    </citation>
    <scope>NUCLEOTIDE SEQUENCE [LARGE SCALE GENOMIC DNA]</scope>
    <source>
        <strain evidence="3">ZL_2023a</strain>
    </source>
</reference>
<dbReference type="GO" id="GO:0005886">
    <property type="term" value="C:plasma membrane"/>
    <property type="evidence" value="ECO:0007669"/>
    <property type="project" value="TreeGrafter"/>
</dbReference>
<proteinExistence type="inferred from homology"/>
<sequence length="131" mass="14868">MLLLIIYSTFCDMFRSSKLEELLPRMASTIFIVVCMQCALLCATWWVCQRWLVGWFTRGDTLAIMFCSTHKSLTLGLPILRILVSEVTALGELALPLLVYHPLQMVLGGTLTPRLTAWAQHKSHRVFALEV</sequence>
<organism evidence="3 4">
    <name type="scientific">Cherax quadricarinatus</name>
    <name type="common">Australian red claw crayfish</name>
    <dbReference type="NCBI Taxonomy" id="27406"/>
    <lineage>
        <taxon>Eukaryota</taxon>
        <taxon>Metazoa</taxon>
        <taxon>Ecdysozoa</taxon>
        <taxon>Arthropoda</taxon>
        <taxon>Crustacea</taxon>
        <taxon>Multicrustacea</taxon>
        <taxon>Malacostraca</taxon>
        <taxon>Eumalacostraca</taxon>
        <taxon>Eucarida</taxon>
        <taxon>Decapoda</taxon>
        <taxon>Pleocyemata</taxon>
        <taxon>Astacidea</taxon>
        <taxon>Parastacoidea</taxon>
        <taxon>Parastacidae</taxon>
        <taxon>Cherax</taxon>
    </lineage>
</organism>
<evidence type="ECO:0000256" key="1">
    <source>
        <dbReference type="ARBA" id="ARBA00006528"/>
    </source>
</evidence>